<sequence length="23" mass="2861">MLQLRKNINRVYYCTNKMTDWLG</sequence>
<dbReference type="AlphaFoldDB" id="A0A0A9BZU2"/>
<dbReference type="EMBL" id="GBRH01233093">
    <property type="protein sequence ID" value="JAD64802.1"/>
    <property type="molecule type" value="Transcribed_RNA"/>
</dbReference>
<organism evidence="1">
    <name type="scientific">Arundo donax</name>
    <name type="common">Giant reed</name>
    <name type="synonym">Donax arundinaceus</name>
    <dbReference type="NCBI Taxonomy" id="35708"/>
    <lineage>
        <taxon>Eukaryota</taxon>
        <taxon>Viridiplantae</taxon>
        <taxon>Streptophyta</taxon>
        <taxon>Embryophyta</taxon>
        <taxon>Tracheophyta</taxon>
        <taxon>Spermatophyta</taxon>
        <taxon>Magnoliopsida</taxon>
        <taxon>Liliopsida</taxon>
        <taxon>Poales</taxon>
        <taxon>Poaceae</taxon>
        <taxon>PACMAD clade</taxon>
        <taxon>Arundinoideae</taxon>
        <taxon>Arundineae</taxon>
        <taxon>Arundo</taxon>
    </lineage>
</organism>
<protein>
    <submittedName>
        <fullName evidence="1">Uncharacterized protein</fullName>
    </submittedName>
</protein>
<evidence type="ECO:0000313" key="1">
    <source>
        <dbReference type="EMBL" id="JAD64802.1"/>
    </source>
</evidence>
<name>A0A0A9BZU2_ARUDO</name>
<reference evidence="1" key="2">
    <citation type="journal article" date="2015" name="Data Brief">
        <title>Shoot transcriptome of the giant reed, Arundo donax.</title>
        <authorList>
            <person name="Barrero R.A."/>
            <person name="Guerrero F.D."/>
            <person name="Moolhuijzen P."/>
            <person name="Goolsby J.A."/>
            <person name="Tidwell J."/>
            <person name="Bellgard S.E."/>
            <person name="Bellgard M.I."/>
        </authorList>
    </citation>
    <scope>NUCLEOTIDE SEQUENCE</scope>
    <source>
        <tissue evidence="1">Shoot tissue taken approximately 20 cm above the soil surface</tissue>
    </source>
</reference>
<reference evidence="1" key="1">
    <citation type="submission" date="2014-09" db="EMBL/GenBank/DDBJ databases">
        <authorList>
            <person name="Magalhaes I.L.F."/>
            <person name="Oliveira U."/>
            <person name="Santos F.R."/>
            <person name="Vidigal T.H.D.A."/>
            <person name="Brescovit A.D."/>
            <person name="Santos A.J."/>
        </authorList>
    </citation>
    <scope>NUCLEOTIDE SEQUENCE</scope>
    <source>
        <tissue evidence="1">Shoot tissue taken approximately 20 cm above the soil surface</tissue>
    </source>
</reference>
<accession>A0A0A9BZU2</accession>
<proteinExistence type="predicted"/>